<evidence type="ECO:0000313" key="3">
    <source>
        <dbReference type="EMBL" id="KYG75340.1"/>
    </source>
</evidence>
<evidence type="ECO:0000256" key="1">
    <source>
        <dbReference type="ARBA" id="ARBA00023172"/>
    </source>
</evidence>
<gene>
    <name evidence="3" type="ORF">AWW68_11125</name>
</gene>
<dbReference type="Proteomes" id="UP000075606">
    <property type="component" value="Unassembled WGS sequence"/>
</dbReference>
<evidence type="ECO:0000313" key="4">
    <source>
        <dbReference type="Proteomes" id="UP000075606"/>
    </source>
</evidence>
<dbReference type="Pfam" id="PF00589">
    <property type="entry name" value="Phage_integrase"/>
    <property type="match status" value="1"/>
</dbReference>
<dbReference type="AlphaFoldDB" id="A0A150X9I9"/>
<dbReference type="SUPFAM" id="SSF56349">
    <property type="entry name" value="DNA breaking-rejoining enzymes"/>
    <property type="match status" value="1"/>
</dbReference>
<dbReference type="EMBL" id="LRPC01000023">
    <property type="protein sequence ID" value="KYG75340.1"/>
    <property type="molecule type" value="Genomic_DNA"/>
</dbReference>
<keyword evidence="4" id="KW-1185">Reference proteome</keyword>
<dbReference type="InterPro" id="IPR013762">
    <property type="entry name" value="Integrase-like_cat_sf"/>
</dbReference>
<reference evidence="3 4" key="1">
    <citation type="submission" date="2016-01" db="EMBL/GenBank/DDBJ databases">
        <title>Genome sequencing of Roseivirga spongicola UST030701-084.</title>
        <authorList>
            <person name="Selvaratnam C."/>
            <person name="Thevarajoo S."/>
            <person name="Goh K.M."/>
            <person name="Ee R."/>
            <person name="Chan K.-G."/>
            <person name="Chong C.S."/>
        </authorList>
    </citation>
    <scope>NUCLEOTIDE SEQUENCE [LARGE SCALE GENOMIC DNA]</scope>
    <source>
        <strain evidence="3 4">UST030701-084</strain>
    </source>
</reference>
<dbReference type="GO" id="GO:0006310">
    <property type="term" value="P:DNA recombination"/>
    <property type="evidence" value="ECO:0007669"/>
    <property type="project" value="UniProtKB-KW"/>
</dbReference>
<dbReference type="InterPro" id="IPR050090">
    <property type="entry name" value="Tyrosine_recombinase_XerCD"/>
</dbReference>
<accession>A0A150X9I9</accession>
<dbReference type="PROSITE" id="PS51898">
    <property type="entry name" value="TYR_RECOMBINASE"/>
    <property type="match status" value="1"/>
</dbReference>
<name>A0A150X9I9_9BACT</name>
<dbReference type="PANTHER" id="PTHR30349">
    <property type="entry name" value="PHAGE INTEGRASE-RELATED"/>
    <property type="match status" value="1"/>
</dbReference>
<protein>
    <recommendedName>
        <fullName evidence="2">Tyr recombinase domain-containing protein</fullName>
    </recommendedName>
</protein>
<dbReference type="GO" id="GO:0015074">
    <property type="term" value="P:DNA integration"/>
    <property type="evidence" value="ECO:0007669"/>
    <property type="project" value="InterPro"/>
</dbReference>
<dbReference type="PANTHER" id="PTHR30349:SF64">
    <property type="entry name" value="PROPHAGE INTEGRASE INTD-RELATED"/>
    <property type="match status" value="1"/>
</dbReference>
<dbReference type="STRING" id="333140.AWW68_11125"/>
<keyword evidence="1" id="KW-0233">DNA recombination</keyword>
<proteinExistence type="predicted"/>
<evidence type="ECO:0000259" key="2">
    <source>
        <dbReference type="PROSITE" id="PS51898"/>
    </source>
</evidence>
<dbReference type="InterPro" id="IPR002104">
    <property type="entry name" value="Integrase_catalytic"/>
</dbReference>
<sequence length="481" mass="55401">MSGKVSFSFFIHRGKSDFVNVMYRVRYLGERKSGSTGVTIKRSSWDSKSKIVSASSLADKKVRSKLLDLRDYVVFELKDSIVEQEGFQPSALMFFDAIEKKLSIKSSQEKTNIPLLTDLIHDLLSLKKRSKNTEKVIRYSIKSVEEYEGLIGKKLSAFDFDYDHAFAICKNEVEKRSLETAKIRITYVINAINEAKKIINRKKVEKRSLVDSKILEIPDVRKADLLRGYRVPDRAEKERVYLSVEETIELYEAAKQLPNRYRFYINLYVALYFTGMRVSEILDRKYSDIVTRTASVDGELKQVKGILNESQKGKKQDLFTPCSEILLEIISERPSKVLDPTKEPLIYNFSGKSSFTNQSLKRSLDRLNNMNKSLGLDERIKVVKYPDGSERVETYEKKYNLLTWHTARHGFGAFMLQSGMPIEVVSEILGHSSISITEGWYKHVNLTKSVHQSNSFFNSAINDFYQKRREDTTPPKMQTAV</sequence>
<dbReference type="CDD" id="cd00397">
    <property type="entry name" value="DNA_BRE_C"/>
    <property type="match status" value="1"/>
</dbReference>
<feature type="domain" description="Tyr recombinase" evidence="2">
    <location>
        <begin position="237"/>
        <end position="457"/>
    </location>
</feature>
<dbReference type="Gene3D" id="1.10.443.10">
    <property type="entry name" value="Intergrase catalytic core"/>
    <property type="match status" value="1"/>
</dbReference>
<dbReference type="InterPro" id="IPR011010">
    <property type="entry name" value="DNA_brk_join_enz"/>
</dbReference>
<dbReference type="GO" id="GO:0003677">
    <property type="term" value="F:DNA binding"/>
    <property type="evidence" value="ECO:0007669"/>
    <property type="project" value="InterPro"/>
</dbReference>
<dbReference type="OrthoDB" id="1094492at2"/>
<organism evidence="3 4">
    <name type="scientific">Roseivirga spongicola</name>
    <dbReference type="NCBI Taxonomy" id="333140"/>
    <lineage>
        <taxon>Bacteria</taxon>
        <taxon>Pseudomonadati</taxon>
        <taxon>Bacteroidota</taxon>
        <taxon>Cytophagia</taxon>
        <taxon>Cytophagales</taxon>
        <taxon>Roseivirgaceae</taxon>
        <taxon>Roseivirga</taxon>
    </lineage>
</organism>
<comment type="caution">
    <text evidence="3">The sequence shown here is derived from an EMBL/GenBank/DDBJ whole genome shotgun (WGS) entry which is preliminary data.</text>
</comment>
<dbReference type="RefSeq" id="WP_068221370.1">
    <property type="nucleotide sequence ID" value="NZ_LRPC01000023.1"/>
</dbReference>